<feature type="chain" id="PRO_5043578176" evidence="3">
    <location>
        <begin position="26"/>
        <end position="384"/>
    </location>
</feature>
<dbReference type="RefSeq" id="WP_320753132.1">
    <property type="nucleotide sequence ID" value="NZ_JAWNFV010000025.1"/>
</dbReference>
<gene>
    <name evidence="5" type="ORF">R6G74_08965</name>
</gene>
<evidence type="ECO:0000256" key="1">
    <source>
        <dbReference type="ARBA" id="ARBA00008814"/>
    </source>
</evidence>
<feature type="region of interest" description="Disordered" evidence="2">
    <location>
        <begin position="25"/>
        <end position="65"/>
    </location>
</feature>
<reference evidence="5" key="1">
    <citation type="submission" date="2023-10" db="EMBL/GenBank/DDBJ databases">
        <title>Whole Genome based description of the genera Actinobaculum and Actinotignum reveals a complex phylogenetic relationship within the species included in the genus Actinotignum.</title>
        <authorList>
            <person name="Jensen C.S."/>
            <person name="Dargis R."/>
            <person name="Kemp M."/>
            <person name="Christensen J.J."/>
        </authorList>
    </citation>
    <scope>NUCLEOTIDE SEQUENCE</scope>
    <source>
        <strain evidence="5">SLA_B245</strain>
    </source>
</reference>
<comment type="caution">
    <text evidence="5">The sequence shown here is derived from an EMBL/GenBank/DDBJ whole genome shotgun (WGS) entry which is preliminary data.</text>
</comment>
<name>A0AAW9HHZ6_9ACTO</name>
<protein>
    <submittedName>
        <fullName evidence="5">ABC transporter substrate-binding protein</fullName>
    </submittedName>
</protein>
<evidence type="ECO:0000313" key="5">
    <source>
        <dbReference type="EMBL" id="MDY5141434.1"/>
    </source>
</evidence>
<feature type="compositionally biased region" description="Low complexity" evidence="2">
    <location>
        <begin position="25"/>
        <end position="55"/>
    </location>
</feature>
<dbReference type="SUPFAM" id="SSF53807">
    <property type="entry name" value="Helical backbone' metal receptor"/>
    <property type="match status" value="1"/>
</dbReference>
<proteinExistence type="inferred from homology"/>
<evidence type="ECO:0000313" key="6">
    <source>
        <dbReference type="Proteomes" id="UP001288320"/>
    </source>
</evidence>
<comment type="similarity">
    <text evidence="1">Belongs to the bacterial solute-binding protein 8 family.</text>
</comment>
<dbReference type="Gene3D" id="1.20.58.2180">
    <property type="match status" value="1"/>
</dbReference>
<dbReference type="PROSITE" id="PS51257">
    <property type="entry name" value="PROKAR_LIPOPROTEIN"/>
    <property type="match status" value="1"/>
</dbReference>
<evidence type="ECO:0000256" key="3">
    <source>
        <dbReference type="SAM" id="SignalP"/>
    </source>
</evidence>
<evidence type="ECO:0000256" key="2">
    <source>
        <dbReference type="SAM" id="MobiDB-lite"/>
    </source>
</evidence>
<dbReference type="Pfam" id="PF01497">
    <property type="entry name" value="Peripla_BP_2"/>
    <property type="match status" value="1"/>
</dbReference>
<dbReference type="InterPro" id="IPR050902">
    <property type="entry name" value="ABC_Transporter_SBP"/>
</dbReference>
<dbReference type="EMBL" id="JAWNFV010000025">
    <property type="protein sequence ID" value="MDY5141434.1"/>
    <property type="molecule type" value="Genomic_DNA"/>
</dbReference>
<keyword evidence="3" id="KW-0732">Signal</keyword>
<organism evidence="5 6">
    <name type="scientific">Actinotignum timonense</name>
    <dbReference type="NCBI Taxonomy" id="1870995"/>
    <lineage>
        <taxon>Bacteria</taxon>
        <taxon>Bacillati</taxon>
        <taxon>Actinomycetota</taxon>
        <taxon>Actinomycetes</taxon>
        <taxon>Actinomycetales</taxon>
        <taxon>Actinomycetaceae</taxon>
        <taxon>Actinotignum</taxon>
    </lineage>
</organism>
<dbReference type="PANTHER" id="PTHR30535">
    <property type="entry name" value="VITAMIN B12-BINDING PROTEIN"/>
    <property type="match status" value="1"/>
</dbReference>
<evidence type="ECO:0000259" key="4">
    <source>
        <dbReference type="PROSITE" id="PS50983"/>
    </source>
</evidence>
<dbReference type="PANTHER" id="PTHR30535:SF34">
    <property type="entry name" value="MOLYBDATE-BINDING PROTEIN MOLA"/>
    <property type="match status" value="1"/>
</dbReference>
<dbReference type="InterPro" id="IPR002491">
    <property type="entry name" value="ABC_transptr_periplasmic_BD"/>
</dbReference>
<sequence length="384" mass="41625">MKRRVMTVALSALCAGLLASCSASSTSTESPTSSGGASAAASSAPPATGDAASGPITVTDQRGHQVEVTRPVQKIASAVIPAPTIIAAVDGSWDRIVGINESLLVANKQGIISKIFPASVTTPVIADRQFTPNMETILAQDPDVFIQWGDRSEDLITPIESAGIPVLGLKYGTQENLETWIKLFGEILGKEDRAAQLIDYMHSEQESISKQVAALGKPKPRGLQLSYSAEKMSANTEKSYGQHVFDVAGIQNMATSDVVQDGIVSPEQILAWDPEIIFLSAFDKAVPDDLYNDPRLAEVSAIKNKRVYRAPLGVYRWQVPCAESPLYWNYVAALAYPGEFKVDMPALMREKTKWVYNYDLTDEDIDLVLRTDINAGSANYDVVR</sequence>
<dbReference type="Gene3D" id="3.40.50.1980">
    <property type="entry name" value="Nitrogenase molybdenum iron protein domain"/>
    <property type="match status" value="2"/>
</dbReference>
<feature type="signal peptide" evidence="3">
    <location>
        <begin position="1"/>
        <end position="25"/>
    </location>
</feature>
<dbReference type="Proteomes" id="UP001288320">
    <property type="component" value="Unassembled WGS sequence"/>
</dbReference>
<feature type="domain" description="Fe/B12 periplasmic-binding" evidence="4">
    <location>
        <begin position="74"/>
        <end position="339"/>
    </location>
</feature>
<dbReference type="PROSITE" id="PS50983">
    <property type="entry name" value="FE_B12_PBP"/>
    <property type="match status" value="1"/>
</dbReference>
<accession>A0AAW9HHZ6</accession>
<dbReference type="AlphaFoldDB" id="A0AAW9HHZ6"/>